<sequence length="332" mass="37333">MQLVNPEEKTLIEALKTILRLLKGRINIPLSSGRWRTDMISLAWALIEHAYNPVSLSSDLWNYITDDKTKIGALSEFLSPRGASFHRIAVVRGVIPKYPLTWEDAAKRFQQSKLLVAALEIWTRRFFDYMCVPMMGKGRTPTPSEGGPSARRNQWKLGMSLLSRDGWFSPVGRVMDTAHIIPFSSCRNLILRNMLAKFAGEGLEALLTDKINDPSNALLLPAGAHQAFDAFKFGLEYQDGRYLLRYVAPVRQQPQVVLRHAENEEIVFATNDPTIAKPSSLLCNIRVAVGRVLWASGAAERQLRALQDLDQNGPEEAFVEEYQPACSHQIET</sequence>
<keyword evidence="2" id="KW-1185">Reference proteome</keyword>
<reference evidence="2" key="1">
    <citation type="journal article" date="2024" name="Front. Bioeng. Biotechnol.">
        <title>Genome-scale model development and genomic sequencing of the oleaginous clade Lipomyces.</title>
        <authorList>
            <person name="Czajka J.J."/>
            <person name="Han Y."/>
            <person name="Kim J."/>
            <person name="Mondo S.J."/>
            <person name="Hofstad B.A."/>
            <person name="Robles A."/>
            <person name="Haridas S."/>
            <person name="Riley R."/>
            <person name="LaButti K."/>
            <person name="Pangilinan J."/>
            <person name="Andreopoulos W."/>
            <person name="Lipzen A."/>
            <person name="Yan J."/>
            <person name="Wang M."/>
            <person name="Ng V."/>
            <person name="Grigoriev I.V."/>
            <person name="Spatafora J.W."/>
            <person name="Magnuson J.K."/>
            <person name="Baker S.E."/>
            <person name="Pomraning K.R."/>
        </authorList>
    </citation>
    <scope>NUCLEOTIDE SEQUENCE [LARGE SCALE GENOMIC DNA]</scope>
    <source>
        <strain evidence="2">CBS 7786</strain>
    </source>
</reference>
<protein>
    <submittedName>
        <fullName evidence="1">Uncharacterized protein</fullName>
    </submittedName>
</protein>
<evidence type="ECO:0000313" key="2">
    <source>
        <dbReference type="Proteomes" id="UP001433508"/>
    </source>
</evidence>
<dbReference type="EMBL" id="MU971377">
    <property type="protein sequence ID" value="KAK9236923.1"/>
    <property type="molecule type" value="Genomic_DNA"/>
</dbReference>
<organism evidence="1 2">
    <name type="scientific">Lipomyces kononenkoae</name>
    <name type="common">Yeast</name>
    <dbReference type="NCBI Taxonomy" id="34357"/>
    <lineage>
        <taxon>Eukaryota</taxon>
        <taxon>Fungi</taxon>
        <taxon>Dikarya</taxon>
        <taxon>Ascomycota</taxon>
        <taxon>Saccharomycotina</taxon>
        <taxon>Lipomycetes</taxon>
        <taxon>Lipomycetales</taxon>
        <taxon>Lipomycetaceae</taxon>
        <taxon>Lipomyces</taxon>
    </lineage>
</organism>
<comment type="caution">
    <text evidence="1">The sequence shown here is derived from an EMBL/GenBank/DDBJ whole genome shotgun (WGS) entry which is preliminary data.</text>
</comment>
<name>A0ACC3SZ34_LIPKO</name>
<dbReference type="Proteomes" id="UP001433508">
    <property type="component" value="Unassembled WGS sequence"/>
</dbReference>
<evidence type="ECO:0000313" key="1">
    <source>
        <dbReference type="EMBL" id="KAK9236923.1"/>
    </source>
</evidence>
<proteinExistence type="predicted"/>
<gene>
    <name evidence="1" type="ORF">V1525DRAFT_450900</name>
</gene>
<accession>A0ACC3SZ34</accession>